<keyword evidence="3" id="KW-1185">Reference proteome</keyword>
<dbReference type="EMBL" id="BMMF01000005">
    <property type="protein sequence ID" value="GGK32263.1"/>
    <property type="molecule type" value="Genomic_DNA"/>
</dbReference>
<reference evidence="2 3" key="1">
    <citation type="journal article" date="2014" name="Int. J. Syst. Evol. Microbiol.">
        <title>Complete genome sequence of Corynebacterium casei LMG S-19264T (=DSM 44701T), isolated from a smear-ripened cheese.</title>
        <authorList>
            <consortium name="US DOE Joint Genome Institute (JGI-PGF)"/>
            <person name="Walter F."/>
            <person name="Albersmeier A."/>
            <person name="Kalinowski J."/>
            <person name="Ruckert C."/>
        </authorList>
    </citation>
    <scope>NUCLEOTIDE SEQUENCE [LARGE SCALE GENOMIC DNA]</scope>
    <source>
        <strain evidence="2 3">CGMCC 1.9161</strain>
    </source>
</reference>
<feature type="transmembrane region" description="Helical" evidence="1">
    <location>
        <begin position="37"/>
        <end position="58"/>
    </location>
</feature>
<evidence type="ECO:0000313" key="3">
    <source>
        <dbReference type="Proteomes" id="UP000600449"/>
    </source>
</evidence>
<proteinExistence type="predicted"/>
<dbReference type="RefSeq" id="WP_188912037.1">
    <property type="nucleotide sequence ID" value="NZ_BMMF01000005.1"/>
</dbReference>
<dbReference type="Proteomes" id="UP000600449">
    <property type="component" value="Unassembled WGS sequence"/>
</dbReference>
<keyword evidence="1" id="KW-1133">Transmembrane helix</keyword>
<accession>A0A917Q6X6</accession>
<sequence>MRAGTARSGTGTEASVLRMRGCAEAVQGYRSTARASLTAAALACAGLLGGVAMVALSLV</sequence>
<evidence type="ECO:0000256" key="1">
    <source>
        <dbReference type="SAM" id="Phobius"/>
    </source>
</evidence>
<evidence type="ECO:0000313" key="2">
    <source>
        <dbReference type="EMBL" id="GGK32263.1"/>
    </source>
</evidence>
<organism evidence="2 3">
    <name type="scientific">Salinarimonas ramus</name>
    <dbReference type="NCBI Taxonomy" id="690164"/>
    <lineage>
        <taxon>Bacteria</taxon>
        <taxon>Pseudomonadati</taxon>
        <taxon>Pseudomonadota</taxon>
        <taxon>Alphaproteobacteria</taxon>
        <taxon>Hyphomicrobiales</taxon>
        <taxon>Salinarimonadaceae</taxon>
        <taxon>Salinarimonas</taxon>
    </lineage>
</organism>
<gene>
    <name evidence="2" type="ORF">GCM10011322_18670</name>
</gene>
<comment type="caution">
    <text evidence="2">The sequence shown here is derived from an EMBL/GenBank/DDBJ whole genome shotgun (WGS) entry which is preliminary data.</text>
</comment>
<name>A0A917Q6X6_9HYPH</name>
<protein>
    <submittedName>
        <fullName evidence="2">Uncharacterized protein</fullName>
    </submittedName>
</protein>
<keyword evidence="1" id="KW-0812">Transmembrane</keyword>
<dbReference type="AlphaFoldDB" id="A0A917Q6X6"/>
<keyword evidence="1" id="KW-0472">Membrane</keyword>